<dbReference type="GeneID" id="40085782"/>
<dbReference type="InterPro" id="IPR005082">
    <property type="entry name" value="Peptidase_U9_T4_prohead"/>
</dbReference>
<dbReference type="RefSeq" id="YP_009609697.1">
    <property type="nucleotide sequence ID" value="NC_041997.1"/>
</dbReference>
<evidence type="ECO:0000313" key="2">
    <source>
        <dbReference type="Proteomes" id="UP000224101"/>
    </source>
</evidence>
<evidence type="ECO:0000313" key="1">
    <source>
        <dbReference type="EMBL" id="ASD50376.1"/>
    </source>
</evidence>
<dbReference type="OrthoDB" id="11000at10239"/>
<protein>
    <submittedName>
        <fullName evidence="1">Prohead core protein</fullName>
    </submittedName>
</protein>
<dbReference type="Proteomes" id="UP000224101">
    <property type="component" value="Segment"/>
</dbReference>
<organism evidence="1 2">
    <name type="scientific">Acidovorax phage ACP17</name>
    <dbReference type="NCBI Taxonomy" id="2010329"/>
    <lineage>
        <taxon>Viruses</taxon>
        <taxon>Duplodnaviria</taxon>
        <taxon>Heunggongvirae</taxon>
        <taxon>Uroviricota</taxon>
        <taxon>Caudoviricetes</taxon>
        <taxon>Busanvirus</taxon>
        <taxon>Busanvirus ACP17</taxon>
    </lineage>
</organism>
<reference evidence="1 2" key="1">
    <citation type="submission" date="2017-08" db="EMBL/GenBank/DDBJ databases">
        <title>Characterization and complete genome sequence of novel bacteriophage infecting the causal agent of bacterial fruit blotch, Acidovorax citrulli.</title>
        <authorList>
            <person name="Midani A.R."/>
            <person name="Park S.-H."/>
            <person name="Choi T.-J."/>
        </authorList>
    </citation>
    <scope>NUCLEOTIDE SEQUENCE [LARGE SCALE GENOMIC DNA]</scope>
</reference>
<dbReference type="Pfam" id="PF03420">
    <property type="entry name" value="Peptidase_S77"/>
    <property type="match status" value="1"/>
</dbReference>
<keyword evidence="2" id="KW-1185">Reference proteome</keyword>
<dbReference type="KEGG" id="vg:40085782"/>
<dbReference type="EMBL" id="KY979132">
    <property type="protein sequence ID" value="ASD50376.1"/>
    <property type="molecule type" value="Genomic_DNA"/>
</dbReference>
<accession>A0A218M2V4</accession>
<proteinExistence type="predicted"/>
<sequence>MIQVLTEEFEAQNIIQESKDEAGRPAKNYFLEGICIQSNIKNRNGRLYPKALVDREVNRYITEMVATNRAVGELNHPEARSSIDYERVSHKYVSLTESGNNWIGRAQVTTGTPMGSIVAGLMDCGVVMGTSSRANGTTRLHEGVKVVQNDFRLVTPGDIVSDPSAPDAFLTGLMENKEWVYGNGVLFEREVEMKDKVNTLARTKQLNEQSMKNLFGLIMTMVKEKN</sequence>
<name>A0A218M2V4_9CAUD</name>